<name>A0A0F4YEH9_RASE3</name>
<accession>A0A0F4YEH9</accession>
<gene>
    <name evidence="2" type="ORF">T310_9794</name>
</gene>
<feature type="domain" description="AB hydrolase-1" evidence="1">
    <location>
        <begin position="16"/>
        <end position="102"/>
    </location>
</feature>
<evidence type="ECO:0000259" key="1">
    <source>
        <dbReference type="Pfam" id="PF12697"/>
    </source>
</evidence>
<dbReference type="SUPFAM" id="SSF53474">
    <property type="entry name" value="alpha/beta-Hydrolases"/>
    <property type="match status" value="1"/>
</dbReference>
<dbReference type="Gene3D" id="3.40.50.1820">
    <property type="entry name" value="alpha/beta hydrolase"/>
    <property type="match status" value="1"/>
</dbReference>
<sequence>YRKQGDYSYSSEEETVFYSDLPPEEQKKWIAKLKHISAAAFLEPATHEPWHDLPCMYLFCEKDQGLPIAVQEQFASRLGSNCTTFRCQGSHSPFLSMPEKVIEGLELAAKVGAEKSGVSV</sequence>
<dbReference type="PANTHER" id="PTHR37017">
    <property type="entry name" value="AB HYDROLASE-1 DOMAIN-CONTAINING PROTEIN-RELATED"/>
    <property type="match status" value="1"/>
</dbReference>
<feature type="non-terminal residue" evidence="2">
    <location>
        <position position="1"/>
    </location>
</feature>
<dbReference type="Proteomes" id="UP000053958">
    <property type="component" value="Unassembled WGS sequence"/>
</dbReference>
<evidence type="ECO:0000313" key="2">
    <source>
        <dbReference type="EMBL" id="KKA16594.1"/>
    </source>
</evidence>
<protein>
    <recommendedName>
        <fullName evidence="1">AB hydrolase-1 domain-containing protein</fullName>
    </recommendedName>
</protein>
<dbReference type="RefSeq" id="XP_013323206.1">
    <property type="nucleotide sequence ID" value="XM_013467752.1"/>
</dbReference>
<dbReference type="PANTHER" id="PTHR37017:SF11">
    <property type="entry name" value="ESTERASE_LIPASE_THIOESTERASE DOMAIN-CONTAINING PROTEIN"/>
    <property type="match status" value="1"/>
</dbReference>
<organism evidence="2 3">
    <name type="scientific">Rasamsonia emersonii (strain ATCC 16479 / CBS 393.64 / IMI 116815)</name>
    <dbReference type="NCBI Taxonomy" id="1408163"/>
    <lineage>
        <taxon>Eukaryota</taxon>
        <taxon>Fungi</taxon>
        <taxon>Dikarya</taxon>
        <taxon>Ascomycota</taxon>
        <taxon>Pezizomycotina</taxon>
        <taxon>Eurotiomycetes</taxon>
        <taxon>Eurotiomycetidae</taxon>
        <taxon>Eurotiales</taxon>
        <taxon>Trichocomaceae</taxon>
        <taxon>Rasamsonia</taxon>
    </lineage>
</organism>
<dbReference type="GeneID" id="25321723"/>
<dbReference type="InterPro" id="IPR029058">
    <property type="entry name" value="AB_hydrolase_fold"/>
</dbReference>
<dbReference type="OrthoDB" id="4224191at2759"/>
<dbReference type="InterPro" id="IPR052897">
    <property type="entry name" value="Sec-Metab_Biosynth_Hydrolase"/>
</dbReference>
<dbReference type="STRING" id="1408163.A0A0F4YEH9"/>
<dbReference type="AlphaFoldDB" id="A0A0F4YEH9"/>
<keyword evidence="3" id="KW-1185">Reference proteome</keyword>
<evidence type="ECO:0000313" key="3">
    <source>
        <dbReference type="Proteomes" id="UP000053958"/>
    </source>
</evidence>
<dbReference type="EMBL" id="LASV01000751">
    <property type="protein sequence ID" value="KKA16594.1"/>
    <property type="molecule type" value="Genomic_DNA"/>
</dbReference>
<reference evidence="2 3" key="1">
    <citation type="submission" date="2015-04" db="EMBL/GenBank/DDBJ databases">
        <authorList>
            <person name="Heijne W.H."/>
            <person name="Fedorova N.D."/>
            <person name="Nierman W.C."/>
            <person name="Vollebregt A.W."/>
            <person name="Zhao Z."/>
            <person name="Wu L."/>
            <person name="Kumar M."/>
            <person name="Stam H."/>
            <person name="van den Berg M.A."/>
            <person name="Pel H.J."/>
        </authorList>
    </citation>
    <scope>NUCLEOTIDE SEQUENCE [LARGE SCALE GENOMIC DNA]</scope>
    <source>
        <strain evidence="2 3">CBS 393.64</strain>
    </source>
</reference>
<comment type="caution">
    <text evidence="2">The sequence shown here is derived from an EMBL/GenBank/DDBJ whole genome shotgun (WGS) entry which is preliminary data.</text>
</comment>
<proteinExistence type="predicted"/>
<dbReference type="InterPro" id="IPR000073">
    <property type="entry name" value="AB_hydrolase_1"/>
</dbReference>
<dbReference type="Pfam" id="PF12697">
    <property type="entry name" value="Abhydrolase_6"/>
    <property type="match status" value="1"/>
</dbReference>